<reference evidence="8 9" key="1">
    <citation type="submission" date="2024-10" db="EMBL/GenBank/DDBJ databases">
        <title>The Natural Products Discovery Center: Release of the First 8490 Sequenced Strains for Exploring Actinobacteria Biosynthetic Diversity.</title>
        <authorList>
            <person name="Kalkreuter E."/>
            <person name="Kautsar S.A."/>
            <person name="Yang D."/>
            <person name="Bader C.D."/>
            <person name="Teijaro C.N."/>
            <person name="Fluegel L."/>
            <person name="Davis C.M."/>
            <person name="Simpson J.R."/>
            <person name="Lauterbach L."/>
            <person name="Steele A.D."/>
            <person name="Gui C."/>
            <person name="Meng S."/>
            <person name="Li G."/>
            <person name="Viehrig K."/>
            <person name="Ye F."/>
            <person name="Su P."/>
            <person name="Kiefer A.F."/>
            <person name="Nichols A."/>
            <person name="Cepeda A.J."/>
            <person name="Yan W."/>
            <person name="Fan B."/>
            <person name="Jiang Y."/>
            <person name="Adhikari A."/>
            <person name="Zheng C.-J."/>
            <person name="Schuster L."/>
            <person name="Cowan T.M."/>
            <person name="Smanski M.J."/>
            <person name="Chevrette M.G."/>
            <person name="De Carvalho L.P.S."/>
            <person name="Shen B."/>
        </authorList>
    </citation>
    <scope>NUCLEOTIDE SEQUENCE [LARGE SCALE GENOMIC DNA]</scope>
    <source>
        <strain evidence="8 9">NPDC004119</strain>
    </source>
</reference>
<evidence type="ECO:0000256" key="5">
    <source>
        <dbReference type="SAM" id="MobiDB-lite"/>
    </source>
</evidence>
<dbReference type="EMBL" id="JBIAMT010000005">
    <property type="protein sequence ID" value="MFF0499882.1"/>
    <property type="molecule type" value="Genomic_DNA"/>
</dbReference>
<name>A0ABW6P9S0_9NOCA</name>
<evidence type="ECO:0000256" key="4">
    <source>
        <dbReference type="ARBA" id="ARBA00023136"/>
    </source>
</evidence>
<evidence type="ECO:0000313" key="8">
    <source>
        <dbReference type="EMBL" id="MFF0499882.1"/>
    </source>
</evidence>
<proteinExistence type="predicted"/>
<dbReference type="Proteomes" id="UP001601442">
    <property type="component" value="Unassembled WGS sequence"/>
</dbReference>
<evidence type="ECO:0000256" key="3">
    <source>
        <dbReference type="ARBA" id="ARBA00022989"/>
    </source>
</evidence>
<feature type="domain" description="RDD" evidence="7">
    <location>
        <begin position="72"/>
        <end position="196"/>
    </location>
</feature>
<comment type="caution">
    <text evidence="8">The sequence shown here is derived from an EMBL/GenBank/DDBJ whole genome shotgun (WGS) entry which is preliminary data.</text>
</comment>
<dbReference type="Pfam" id="PF06271">
    <property type="entry name" value="RDD"/>
    <property type="match status" value="1"/>
</dbReference>
<dbReference type="PANTHER" id="PTHR37042:SF4">
    <property type="entry name" value="OUTER MEMBRANE PROTEIN RV1973"/>
    <property type="match status" value="1"/>
</dbReference>
<gene>
    <name evidence="8" type="ORF">ACFYU5_26015</name>
</gene>
<protein>
    <submittedName>
        <fullName evidence="8">RDD family protein</fullName>
    </submittedName>
</protein>
<evidence type="ECO:0000313" key="9">
    <source>
        <dbReference type="Proteomes" id="UP001601442"/>
    </source>
</evidence>
<evidence type="ECO:0000256" key="2">
    <source>
        <dbReference type="ARBA" id="ARBA00022692"/>
    </source>
</evidence>
<feature type="compositionally biased region" description="Basic and acidic residues" evidence="5">
    <location>
        <begin position="1"/>
        <end position="13"/>
    </location>
</feature>
<dbReference type="PANTHER" id="PTHR37042">
    <property type="entry name" value="OUTER MEMBRANE PROTEIN RV1973"/>
    <property type="match status" value="1"/>
</dbReference>
<comment type="subcellular location">
    <subcellularLocation>
        <location evidence="1">Membrane</location>
        <topology evidence="1">Multi-pass membrane protein</topology>
    </subcellularLocation>
</comment>
<evidence type="ECO:0000256" key="1">
    <source>
        <dbReference type="ARBA" id="ARBA00004141"/>
    </source>
</evidence>
<dbReference type="InterPro" id="IPR010432">
    <property type="entry name" value="RDD"/>
</dbReference>
<feature type="compositionally biased region" description="Polar residues" evidence="5">
    <location>
        <begin position="43"/>
        <end position="54"/>
    </location>
</feature>
<accession>A0ABW6P9S0</accession>
<keyword evidence="2 6" id="KW-0812">Transmembrane</keyword>
<feature type="transmembrane region" description="Helical" evidence="6">
    <location>
        <begin position="77"/>
        <end position="99"/>
    </location>
</feature>
<feature type="transmembrane region" description="Helical" evidence="6">
    <location>
        <begin position="216"/>
        <end position="237"/>
    </location>
</feature>
<organism evidence="8 9">
    <name type="scientific">Nocardia aobensis</name>
    <dbReference type="NCBI Taxonomy" id="257277"/>
    <lineage>
        <taxon>Bacteria</taxon>
        <taxon>Bacillati</taxon>
        <taxon>Actinomycetota</taxon>
        <taxon>Actinomycetes</taxon>
        <taxon>Mycobacteriales</taxon>
        <taxon>Nocardiaceae</taxon>
        <taxon>Nocardia</taxon>
    </lineage>
</organism>
<keyword evidence="3 6" id="KW-1133">Transmembrane helix</keyword>
<feature type="transmembrane region" description="Helical" evidence="6">
    <location>
        <begin position="105"/>
        <end position="127"/>
    </location>
</feature>
<keyword evidence="9" id="KW-1185">Reference proteome</keyword>
<keyword evidence="4 6" id="KW-0472">Membrane</keyword>
<evidence type="ECO:0000256" key="6">
    <source>
        <dbReference type="SAM" id="Phobius"/>
    </source>
</evidence>
<sequence length="371" mass="39115">MTIDTESRTRTTDNDDVLDSVEVEASAVDTERPEPGPDAETGSAETGSAETGSAETDTESGTDTESEPARVSWRARALAYTIDMAGPAAILAVLALTFADDSGSRWARIACGVAVAAVIGFIGWNSVYRQGTTGRTLGKLTVGLRTTRCDTSRAPGILRAVWREAARIVDTAPALLGWFWPLRDGRGQTFSDKIAGTVVVADEASETGTRRQARTAAVGVLVALVAALGGLAAVQYVHDYRSDDATAAIASRAQDIAKDSTIALLSYQAATVDKDLAGASAKLTGSFKDYYNDYTKNVVIPAAKEKAVNTRAESVGTALVSADDRHATVLVFLNQTTTTADNPQPSQLASTVRVQLTEVGHEWLISGFDPI</sequence>
<evidence type="ECO:0000259" key="7">
    <source>
        <dbReference type="Pfam" id="PF06271"/>
    </source>
</evidence>
<feature type="compositionally biased region" description="Acidic residues" evidence="5">
    <location>
        <begin position="56"/>
        <end position="66"/>
    </location>
</feature>
<feature type="region of interest" description="Disordered" evidence="5">
    <location>
        <begin position="1"/>
        <end position="70"/>
    </location>
</feature>
<dbReference type="RefSeq" id="WP_387398737.1">
    <property type="nucleotide sequence ID" value="NZ_JBIAMT010000005.1"/>
</dbReference>